<proteinExistence type="predicted"/>
<dbReference type="STRING" id="866771.HMPREF9296_2333"/>
<organism evidence="1 2">
    <name type="scientific">Prevotella disiens FB035-09AN</name>
    <dbReference type="NCBI Taxonomy" id="866771"/>
    <lineage>
        <taxon>Bacteria</taxon>
        <taxon>Pseudomonadati</taxon>
        <taxon>Bacteroidota</taxon>
        <taxon>Bacteroidia</taxon>
        <taxon>Bacteroidales</taxon>
        <taxon>Prevotellaceae</taxon>
        <taxon>Prevotella</taxon>
    </lineage>
</organism>
<dbReference type="AlphaFoldDB" id="E1KRD4"/>
<accession>E1KRD4</accession>
<dbReference type="Proteomes" id="UP000003610">
    <property type="component" value="Unassembled WGS sequence"/>
</dbReference>
<gene>
    <name evidence="1" type="ORF">HMPREF9296_2333</name>
</gene>
<protein>
    <submittedName>
        <fullName evidence="1">Uncharacterized protein</fullName>
    </submittedName>
</protein>
<sequence length="38" mass="4438">MLCLSFYSQNVSIFDAIVTQKALIGKGINWYFFQKCLF</sequence>
<comment type="caution">
    <text evidence="1">The sequence shown here is derived from an EMBL/GenBank/DDBJ whole genome shotgun (WGS) entry which is preliminary data.</text>
</comment>
<dbReference type="EMBL" id="AEDO01000037">
    <property type="protein sequence ID" value="EFL46094.1"/>
    <property type="molecule type" value="Genomic_DNA"/>
</dbReference>
<reference evidence="1 2" key="1">
    <citation type="submission" date="2010-08" db="EMBL/GenBank/DDBJ databases">
        <authorList>
            <person name="Durkin A.S."/>
            <person name="Madupu R."/>
            <person name="Torralba M."/>
            <person name="Gillis M."/>
            <person name="Methe B."/>
            <person name="Sutton G."/>
            <person name="Nelson K.E."/>
        </authorList>
    </citation>
    <scope>NUCLEOTIDE SEQUENCE [LARGE SCALE GENOMIC DNA]</scope>
    <source>
        <strain evidence="1 2">FB035-09AN</strain>
    </source>
</reference>
<evidence type="ECO:0000313" key="2">
    <source>
        <dbReference type="Proteomes" id="UP000003610"/>
    </source>
</evidence>
<name>E1KRD4_9BACT</name>
<evidence type="ECO:0000313" key="1">
    <source>
        <dbReference type="EMBL" id="EFL46094.1"/>
    </source>
</evidence>